<keyword evidence="2 4" id="KW-0560">Oxidoreductase</keyword>
<feature type="binding site" evidence="4">
    <location>
        <position position="66"/>
    </location>
    <ligand>
        <name>shikimate</name>
        <dbReference type="ChEBI" id="CHEBI:36208"/>
    </ligand>
</feature>
<reference evidence="6" key="1">
    <citation type="submission" date="2020-06" db="EMBL/GenBank/DDBJ databases">
        <title>Stable isotope informed genome-resolved metagenomics uncovers potential trophic interactions in rhizosphere soil.</title>
        <authorList>
            <person name="Starr E.P."/>
            <person name="Shi S."/>
            <person name="Blazewicz S.J."/>
            <person name="Koch B.J."/>
            <person name="Probst A.J."/>
            <person name="Hungate B.A."/>
            <person name="Pett-Ridge J."/>
            <person name="Firestone M.K."/>
            <person name="Banfield J.F."/>
        </authorList>
    </citation>
    <scope>NUCLEOTIDE SEQUENCE</scope>
    <source>
        <strain evidence="6">YM_69_17</strain>
    </source>
</reference>
<dbReference type="Gene3D" id="3.40.50.720">
    <property type="entry name" value="NAD(P)-binding Rossmann-like Domain"/>
    <property type="match status" value="2"/>
</dbReference>
<dbReference type="SUPFAM" id="SSF51735">
    <property type="entry name" value="NAD(P)-binding Rossmann-fold domains"/>
    <property type="match status" value="1"/>
</dbReference>
<evidence type="ECO:0000256" key="3">
    <source>
        <dbReference type="ARBA" id="ARBA00023141"/>
    </source>
</evidence>
<feature type="binding site" evidence="4">
    <location>
        <position position="180"/>
    </location>
    <ligand>
        <name>NADP(+)</name>
        <dbReference type="ChEBI" id="CHEBI:58349"/>
    </ligand>
</feature>
<feature type="domain" description="Shikimate dehydrogenase substrate binding N-terminal" evidence="5">
    <location>
        <begin position="11"/>
        <end position="93"/>
    </location>
</feature>
<keyword evidence="3 4" id="KW-0057">Aromatic amino acid biosynthesis</keyword>
<keyword evidence="4" id="KW-0521">NADP</keyword>
<dbReference type="GO" id="GO:0050661">
    <property type="term" value="F:NADP binding"/>
    <property type="evidence" value="ECO:0007669"/>
    <property type="project" value="TreeGrafter"/>
</dbReference>
<dbReference type="GO" id="GO:0019632">
    <property type="term" value="P:shikimate metabolic process"/>
    <property type="evidence" value="ECO:0007669"/>
    <property type="project" value="TreeGrafter"/>
</dbReference>
<dbReference type="PANTHER" id="PTHR21089">
    <property type="entry name" value="SHIKIMATE DEHYDROGENASE"/>
    <property type="match status" value="1"/>
</dbReference>
<organism evidence="6 7">
    <name type="scientific">Inquilinus limosus</name>
    <dbReference type="NCBI Taxonomy" id="171674"/>
    <lineage>
        <taxon>Bacteria</taxon>
        <taxon>Pseudomonadati</taxon>
        <taxon>Pseudomonadota</taxon>
        <taxon>Alphaproteobacteria</taxon>
        <taxon>Rhodospirillales</taxon>
        <taxon>Rhodospirillaceae</taxon>
        <taxon>Inquilinus</taxon>
    </lineage>
</organism>
<dbReference type="GO" id="GO:0009423">
    <property type="term" value="P:chorismate biosynthetic process"/>
    <property type="evidence" value="ECO:0007669"/>
    <property type="project" value="UniProtKB-UniRule"/>
</dbReference>
<accession>A0A952FPX1</accession>
<dbReference type="SUPFAM" id="SSF53223">
    <property type="entry name" value="Aminoacid dehydrogenase-like, N-terminal domain"/>
    <property type="match status" value="1"/>
</dbReference>
<dbReference type="GO" id="GO:0008652">
    <property type="term" value="P:amino acid biosynthetic process"/>
    <property type="evidence" value="ECO:0007669"/>
    <property type="project" value="UniProtKB-KW"/>
</dbReference>
<dbReference type="InterPro" id="IPR046346">
    <property type="entry name" value="Aminoacid_DH-like_N_sf"/>
</dbReference>
<dbReference type="GO" id="GO:0005829">
    <property type="term" value="C:cytosol"/>
    <property type="evidence" value="ECO:0007669"/>
    <property type="project" value="TreeGrafter"/>
</dbReference>
<sequence length="237" mass="24420">MLTAKGRLAGVIGWPVGHSRSPQLHGHWLARYSIDGAYVPMAVAPERLETALRGLAALGFRGCNVTVPHKEAAMALVDELDPLARRIAAVNTIVVREDGRLFGTNTDGFGFLANLQAGSPGWSAGRGPAVVVGAGGAARAVIVALTDAGAPEIRLANRTRAPALDLALDALPADALVNDIVYVPLETPLLAAARARGNPVVDGVGMLLHQARPGFESWFGVAPVVDAALRAAVLGAG</sequence>
<feature type="binding site" evidence="4">
    <location>
        <position position="91"/>
    </location>
    <ligand>
        <name>shikimate</name>
        <dbReference type="ChEBI" id="CHEBI:36208"/>
    </ligand>
</feature>
<comment type="pathway">
    <text evidence="1 4">Metabolic intermediate biosynthesis; chorismate biosynthesis; chorismate from D-erythrose 4-phosphate and phosphoenolpyruvate: step 4/7.</text>
</comment>
<dbReference type="GO" id="GO:0004764">
    <property type="term" value="F:shikimate 3-dehydrogenase (NADP+) activity"/>
    <property type="evidence" value="ECO:0007669"/>
    <property type="project" value="UniProtKB-UniRule"/>
</dbReference>
<dbReference type="GO" id="GO:0009073">
    <property type="term" value="P:aromatic amino acid family biosynthetic process"/>
    <property type="evidence" value="ECO:0007669"/>
    <property type="project" value="UniProtKB-KW"/>
</dbReference>
<dbReference type="EMBL" id="JAEKLZ010000491">
    <property type="protein sequence ID" value="MBW8729118.1"/>
    <property type="molecule type" value="Genomic_DNA"/>
</dbReference>
<dbReference type="PANTHER" id="PTHR21089:SF1">
    <property type="entry name" value="BIFUNCTIONAL 3-DEHYDROQUINATE DEHYDRATASE_SHIKIMATE DEHYDROGENASE, CHLOROPLASTIC"/>
    <property type="match status" value="1"/>
</dbReference>
<feature type="binding site" evidence="4">
    <location>
        <begin position="19"/>
        <end position="21"/>
    </location>
    <ligand>
        <name>shikimate</name>
        <dbReference type="ChEBI" id="CHEBI:36208"/>
    </ligand>
</feature>
<proteinExistence type="inferred from homology"/>
<comment type="subunit">
    <text evidence="4">Homodimer.</text>
</comment>
<comment type="similarity">
    <text evidence="4">Belongs to the shikimate dehydrogenase family.</text>
</comment>
<comment type="caution">
    <text evidence="4">Lacks conserved residue(s) required for the propagation of feature annotation.</text>
</comment>
<feature type="active site" description="Proton acceptor" evidence="4">
    <location>
        <position position="70"/>
    </location>
</feature>
<dbReference type="EC" id="1.1.1.25" evidence="4"/>
<evidence type="ECO:0000313" key="6">
    <source>
        <dbReference type="EMBL" id="MBW8729118.1"/>
    </source>
</evidence>
<dbReference type="InterPro" id="IPR013708">
    <property type="entry name" value="Shikimate_DH-bd_N"/>
</dbReference>
<comment type="catalytic activity">
    <reaction evidence="4">
        <text>shikimate + NADP(+) = 3-dehydroshikimate + NADPH + H(+)</text>
        <dbReference type="Rhea" id="RHEA:17737"/>
        <dbReference type="ChEBI" id="CHEBI:15378"/>
        <dbReference type="ChEBI" id="CHEBI:16630"/>
        <dbReference type="ChEBI" id="CHEBI:36208"/>
        <dbReference type="ChEBI" id="CHEBI:57783"/>
        <dbReference type="ChEBI" id="CHEBI:58349"/>
        <dbReference type="EC" id="1.1.1.25"/>
    </reaction>
</comment>
<feature type="binding site" evidence="4">
    <location>
        <position position="210"/>
    </location>
    <ligand>
        <name>shikimate</name>
        <dbReference type="ChEBI" id="CHEBI:36208"/>
    </ligand>
</feature>
<dbReference type="Gene3D" id="3.40.50.10860">
    <property type="entry name" value="Leucine Dehydrogenase, chain A, domain 1"/>
    <property type="match status" value="2"/>
</dbReference>
<protein>
    <recommendedName>
        <fullName evidence="4">Shikimate dehydrogenase (NADP(+))</fullName>
        <shortName evidence="4">SDH</shortName>
        <ecNumber evidence="4">1.1.1.25</ecNumber>
    </recommendedName>
</protein>
<keyword evidence="4" id="KW-0028">Amino-acid biosynthesis</keyword>
<dbReference type="AlphaFoldDB" id="A0A952FPX1"/>
<feature type="binding site" evidence="4">
    <location>
        <begin position="133"/>
        <end position="137"/>
    </location>
    <ligand>
        <name>NADP(+)</name>
        <dbReference type="ChEBI" id="CHEBI:58349"/>
    </ligand>
</feature>
<dbReference type="InterPro" id="IPR022893">
    <property type="entry name" value="Shikimate_DH_fam"/>
</dbReference>
<gene>
    <name evidence="4" type="primary">aroE</name>
    <name evidence="6" type="ORF">JF625_28710</name>
</gene>
<feature type="binding site" evidence="4">
    <location>
        <position position="107"/>
    </location>
    <ligand>
        <name>shikimate</name>
        <dbReference type="ChEBI" id="CHEBI:36208"/>
    </ligand>
</feature>
<comment type="function">
    <text evidence="4">Involved in the biosynthesis of the chorismate, which leads to the biosynthesis of aromatic amino acids. Catalyzes the reversible NADPH linked reduction of 3-dehydroshikimate (DHSA) to yield shikimate (SA).</text>
</comment>
<dbReference type="HAMAP" id="MF_00222">
    <property type="entry name" value="Shikimate_DH_AroE"/>
    <property type="match status" value="1"/>
</dbReference>
<name>A0A952FPX1_9PROT</name>
<evidence type="ECO:0000313" key="7">
    <source>
        <dbReference type="Proteomes" id="UP000700706"/>
    </source>
</evidence>
<evidence type="ECO:0000259" key="5">
    <source>
        <dbReference type="Pfam" id="PF08501"/>
    </source>
</evidence>
<dbReference type="Proteomes" id="UP000700706">
    <property type="component" value="Unassembled WGS sequence"/>
</dbReference>
<evidence type="ECO:0000256" key="2">
    <source>
        <dbReference type="ARBA" id="ARBA00023002"/>
    </source>
</evidence>
<feature type="binding site" evidence="4">
    <location>
        <position position="203"/>
    </location>
    <ligand>
        <name>NADP(+)</name>
        <dbReference type="ChEBI" id="CHEBI:58349"/>
    </ligand>
</feature>
<evidence type="ECO:0000256" key="4">
    <source>
        <dbReference type="HAMAP-Rule" id="MF_00222"/>
    </source>
</evidence>
<feature type="binding site" evidence="4">
    <location>
        <position position="182"/>
    </location>
    <ligand>
        <name>shikimate</name>
        <dbReference type="ChEBI" id="CHEBI:36208"/>
    </ligand>
</feature>
<dbReference type="InterPro" id="IPR036291">
    <property type="entry name" value="NAD(P)-bd_dom_sf"/>
</dbReference>
<evidence type="ECO:0000256" key="1">
    <source>
        <dbReference type="ARBA" id="ARBA00004871"/>
    </source>
</evidence>
<comment type="caution">
    <text evidence="6">The sequence shown here is derived from an EMBL/GenBank/DDBJ whole genome shotgun (WGS) entry which is preliminary data.</text>
</comment>
<dbReference type="Pfam" id="PF08501">
    <property type="entry name" value="Shikimate_dh_N"/>
    <property type="match status" value="1"/>
</dbReference>